<dbReference type="RefSeq" id="WP_103788083.1">
    <property type="nucleotide sequence ID" value="NZ_PQVF01000003.1"/>
</dbReference>
<dbReference type="InterPro" id="IPR017961">
    <property type="entry name" value="DNA_pol_Y-fam_little_finger"/>
</dbReference>
<keyword evidence="7 15" id="KW-0235">DNA replication</keyword>
<dbReference type="InterPro" id="IPR043502">
    <property type="entry name" value="DNA/RNA_pol_sf"/>
</dbReference>
<dbReference type="CDD" id="cd03586">
    <property type="entry name" value="PolY_Pol_IV_kappa"/>
    <property type="match status" value="1"/>
</dbReference>
<dbReference type="GO" id="GO:0003887">
    <property type="term" value="F:DNA-directed DNA polymerase activity"/>
    <property type="evidence" value="ECO:0007669"/>
    <property type="project" value="UniProtKB-UniRule"/>
</dbReference>
<evidence type="ECO:0000256" key="4">
    <source>
        <dbReference type="ARBA" id="ARBA00022490"/>
    </source>
</evidence>
<accession>A0A2S5A6I4</accession>
<keyword evidence="9 15" id="KW-0227">DNA damage</keyword>
<feature type="domain" description="UmuC" evidence="16">
    <location>
        <begin position="5"/>
        <end position="184"/>
    </location>
</feature>
<name>A0A2S5A6I4_9SPHI</name>
<keyword evidence="18" id="KW-1185">Reference proteome</keyword>
<dbReference type="GO" id="GO:0000287">
    <property type="term" value="F:magnesium ion binding"/>
    <property type="evidence" value="ECO:0007669"/>
    <property type="project" value="UniProtKB-UniRule"/>
</dbReference>
<dbReference type="InterPro" id="IPR053848">
    <property type="entry name" value="IMS_HHH_1"/>
</dbReference>
<gene>
    <name evidence="15" type="primary">dinB</name>
    <name evidence="17" type="ORF">C3K47_05360</name>
</gene>
<dbReference type="SUPFAM" id="SSF56672">
    <property type="entry name" value="DNA/RNA polymerases"/>
    <property type="match status" value="1"/>
</dbReference>
<keyword evidence="3 15" id="KW-0515">Mutator protein</keyword>
<keyword evidence="4 15" id="KW-0963">Cytoplasm</keyword>
<dbReference type="InterPro" id="IPR050116">
    <property type="entry name" value="DNA_polymerase-Y"/>
</dbReference>
<keyword evidence="10 15" id="KW-0460">Magnesium</keyword>
<comment type="similarity">
    <text evidence="2 15">Belongs to the DNA polymerase type-Y family.</text>
</comment>
<evidence type="ECO:0000256" key="9">
    <source>
        <dbReference type="ARBA" id="ARBA00022763"/>
    </source>
</evidence>
<evidence type="ECO:0000256" key="14">
    <source>
        <dbReference type="ARBA" id="ARBA00049244"/>
    </source>
</evidence>
<evidence type="ECO:0000256" key="1">
    <source>
        <dbReference type="ARBA" id="ARBA00004496"/>
    </source>
</evidence>
<dbReference type="InterPro" id="IPR036775">
    <property type="entry name" value="DNA_pol_Y-fam_lit_finger_sf"/>
</dbReference>
<dbReference type="InterPro" id="IPR022880">
    <property type="entry name" value="DNApol_IV"/>
</dbReference>
<comment type="subcellular location">
    <subcellularLocation>
        <location evidence="1 15">Cytoplasm</location>
    </subcellularLocation>
</comment>
<comment type="cofactor">
    <cofactor evidence="15">
        <name>Mg(2+)</name>
        <dbReference type="ChEBI" id="CHEBI:18420"/>
    </cofactor>
    <text evidence="15">Binds 2 magnesium ions per subunit.</text>
</comment>
<dbReference type="Pfam" id="PF00817">
    <property type="entry name" value="IMS"/>
    <property type="match status" value="1"/>
</dbReference>
<evidence type="ECO:0000313" key="17">
    <source>
        <dbReference type="EMBL" id="POY37952.1"/>
    </source>
</evidence>
<comment type="function">
    <text evidence="15">Poorly processive, error-prone DNA polymerase involved in untargeted mutagenesis. Copies undamaged DNA at stalled replication forks, which arise in vivo from mismatched or misaligned primer ends. These misaligned primers can be extended by PolIV. Exhibits no 3'-5' exonuclease (proofreading) activity. May be involved in translesional synthesis, in conjunction with the beta clamp from PolIII.</text>
</comment>
<dbReference type="SUPFAM" id="SSF100879">
    <property type="entry name" value="Lesion bypass DNA polymerase (Y-family), little finger domain"/>
    <property type="match status" value="1"/>
</dbReference>
<sequence length="392" mass="44732">MSRNIVHLDLDSFFVSVEQLKNSKLIGKPVLIGGTSDRGVVASCSYEARKFGVSSAMPMRMARILCPDAIIVRGDMEEYSRYSTMVTDIITERAPVVEKASIDEHYLDITGMDKFFGCHLWAHELRQVIMKNTGLPISFGLSVNKTVAKVATGEAKPNGEKYVEPPLVQSFLNPLSIKKIPGVGDKTYRQLRSMGVERIQTLTQISPEQLYRLLGENGVSIWQKANGIDETPVIPYVERKSVSTETTFDKDTTDVAYLYQLLQAMVMELTFQLRRDRRLTSCVTVKLRYSNFDTETKQMRITYTALDKPLVEITRQLFDKLYSRRMLVRLIGVRFSHLVSGFEQIDLFSESIEHYNLYQAMDKIRRRFGEKAITIAGAASPRSHEEREHIMF</sequence>
<dbReference type="Gene3D" id="3.30.70.270">
    <property type="match status" value="1"/>
</dbReference>
<dbReference type="GO" id="GO:0003684">
    <property type="term" value="F:damaged DNA binding"/>
    <property type="evidence" value="ECO:0007669"/>
    <property type="project" value="InterPro"/>
</dbReference>
<keyword evidence="12 15" id="KW-0238">DNA-binding</keyword>
<feature type="active site" evidence="15">
    <location>
        <position position="104"/>
    </location>
</feature>
<reference evidence="17 18" key="1">
    <citation type="submission" date="2018-01" db="EMBL/GenBank/DDBJ databases">
        <authorList>
            <person name="Gaut B.S."/>
            <person name="Morton B.R."/>
            <person name="Clegg M.T."/>
            <person name="Duvall M.R."/>
        </authorList>
    </citation>
    <scope>NUCLEOTIDE SEQUENCE [LARGE SCALE GENOMIC DNA]</scope>
    <source>
        <strain evidence="17 18">HR-AV</strain>
    </source>
</reference>
<dbReference type="Gene3D" id="1.10.150.20">
    <property type="entry name" value="5' to 3' exonuclease, C-terminal subdomain"/>
    <property type="match status" value="1"/>
</dbReference>
<dbReference type="HAMAP" id="MF_01113">
    <property type="entry name" value="DNApol_IV"/>
    <property type="match status" value="1"/>
</dbReference>
<keyword evidence="13 15" id="KW-0234">DNA repair</keyword>
<evidence type="ECO:0000259" key="16">
    <source>
        <dbReference type="PROSITE" id="PS50173"/>
    </source>
</evidence>
<evidence type="ECO:0000256" key="8">
    <source>
        <dbReference type="ARBA" id="ARBA00022723"/>
    </source>
</evidence>
<keyword evidence="5 15" id="KW-0808">Transferase</keyword>
<comment type="caution">
    <text evidence="17">The sequence shown here is derived from an EMBL/GenBank/DDBJ whole genome shotgun (WGS) entry which is preliminary data.</text>
</comment>
<dbReference type="PANTHER" id="PTHR11076:SF33">
    <property type="entry name" value="DNA POLYMERASE KAPPA"/>
    <property type="match status" value="1"/>
</dbReference>
<dbReference type="EC" id="2.7.7.7" evidence="15"/>
<evidence type="ECO:0000256" key="6">
    <source>
        <dbReference type="ARBA" id="ARBA00022695"/>
    </source>
</evidence>
<dbReference type="AlphaFoldDB" id="A0A2S5A6I4"/>
<dbReference type="EMBL" id="PQVF01000003">
    <property type="protein sequence ID" value="POY37952.1"/>
    <property type="molecule type" value="Genomic_DNA"/>
</dbReference>
<evidence type="ECO:0000256" key="10">
    <source>
        <dbReference type="ARBA" id="ARBA00022842"/>
    </source>
</evidence>
<dbReference type="GO" id="GO:0005829">
    <property type="term" value="C:cytosol"/>
    <property type="evidence" value="ECO:0007669"/>
    <property type="project" value="TreeGrafter"/>
</dbReference>
<evidence type="ECO:0000256" key="7">
    <source>
        <dbReference type="ARBA" id="ARBA00022705"/>
    </source>
</evidence>
<comment type="catalytic activity">
    <reaction evidence="14 15">
        <text>DNA(n) + a 2'-deoxyribonucleoside 5'-triphosphate = DNA(n+1) + diphosphate</text>
        <dbReference type="Rhea" id="RHEA:22508"/>
        <dbReference type="Rhea" id="RHEA-COMP:17339"/>
        <dbReference type="Rhea" id="RHEA-COMP:17340"/>
        <dbReference type="ChEBI" id="CHEBI:33019"/>
        <dbReference type="ChEBI" id="CHEBI:61560"/>
        <dbReference type="ChEBI" id="CHEBI:173112"/>
        <dbReference type="EC" id="2.7.7.7"/>
    </reaction>
</comment>
<feature type="binding site" evidence="15">
    <location>
        <position position="9"/>
    </location>
    <ligand>
        <name>Mg(2+)</name>
        <dbReference type="ChEBI" id="CHEBI:18420"/>
    </ligand>
</feature>
<dbReference type="GO" id="GO:0006261">
    <property type="term" value="P:DNA-templated DNA replication"/>
    <property type="evidence" value="ECO:0007669"/>
    <property type="project" value="UniProtKB-UniRule"/>
</dbReference>
<dbReference type="NCBIfam" id="NF002677">
    <property type="entry name" value="PRK02406.1"/>
    <property type="match status" value="1"/>
</dbReference>
<dbReference type="GO" id="GO:0006281">
    <property type="term" value="P:DNA repair"/>
    <property type="evidence" value="ECO:0007669"/>
    <property type="project" value="UniProtKB-UniRule"/>
</dbReference>
<dbReference type="InterPro" id="IPR001126">
    <property type="entry name" value="UmuC"/>
</dbReference>
<dbReference type="PANTHER" id="PTHR11076">
    <property type="entry name" value="DNA REPAIR POLYMERASE UMUC / TRANSFERASE FAMILY MEMBER"/>
    <property type="match status" value="1"/>
</dbReference>
<evidence type="ECO:0000256" key="11">
    <source>
        <dbReference type="ARBA" id="ARBA00022932"/>
    </source>
</evidence>
<proteinExistence type="inferred from homology"/>
<keyword evidence="6 15" id="KW-0548">Nucleotidyltransferase</keyword>
<dbReference type="Gene3D" id="3.40.1170.60">
    <property type="match status" value="1"/>
</dbReference>
<dbReference type="Gene3D" id="3.30.1490.100">
    <property type="entry name" value="DNA polymerase, Y-family, little finger domain"/>
    <property type="match status" value="1"/>
</dbReference>
<dbReference type="GO" id="GO:0009432">
    <property type="term" value="P:SOS response"/>
    <property type="evidence" value="ECO:0007669"/>
    <property type="project" value="TreeGrafter"/>
</dbReference>
<evidence type="ECO:0000313" key="18">
    <source>
        <dbReference type="Proteomes" id="UP000236893"/>
    </source>
</evidence>
<evidence type="ECO:0000256" key="15">
    <source>
        <dbReference type="HAMAP-Rule" id="MF_01113"/>
    </source>
</evidence>
<dbReference type="InterPro" id="IPR043128">
    <property type="entry name" value="Rev_trsase/Diguanyl_cyclase"/>
</dbReference>
<evidence type="ECO:0000256" key="2">
    <source>
        <dbReference type="ARBA" id="ARBA00010945"/>
    </source>
</evidence>
<keyword evidence="8 15" id="KW-0479">Metal-binding</keyword>
<evidence type="ECO:0000256" key="13">
    <source>
        <dbReference type="ARBA" id="ARBA00023204"/>
    </source>
</evidence>
<evidence type="ECO:0000256" key="5">
    <source>
        <dbReference type="ARBA" id="ARBA00022679"/>
    </source>
</evidence>
<dbReference type="PROSITE" id="PS50173">
    <property type="entry name" value="UMUC"/>
    <property type="match status" value="1"/>
</dbReference>
<protein>
    <recommendedName>
        <fullName evidence="15">DNA polymerase IV</fullName>
        <shortName evidence="15">Pol IV</shortName>
        <ecNumber evidence="15">2.7.7.7</ecNumber>
    </recommendedName>
</protein>
<dbReference type="OrthoDB" id="9808813at2"/>
<feature type="binding site" evidence="15">
    <location>
        <position position="103"/>
    </location>
    <ligand>
        <name>Mg(2+)</name>
        <dbReference type="ChEBI" id="CHEBI:18420"/>
    </ligand>
</feature>
<dbReference type="Pfam" id="PF21999">
    <property type="entry name" value="IMS_HHH_1"/>
    <property type="match status" value="1"/>
</dbReference>
<evidence type="ECO:0000256" key="12">
    <source>
        <dbReference type="ARBA" id="ARBA00023125"/>
    </source>
</evidence>
<dbReference type="Pfam" id="PF11799">
    <property type="entry name" value="IMS_C"/>
    <property type="match status" value="1"/>
</dbReference>
<evidence type="ECO:0000256" key="3">
    <source>
        <dbReference type="ARBA" id="ARBA00022457"/>
    </source>
</evidence>
<dbReference type="Proteomes" id="UP000236893">
    <property type="component" value="Unassembled WGS sequence"/>
</dbReference>
<organism evidence="17 18">
    <name type="scientific">Solitalea longa</name>
    <dbReference type="NCBI Taxonomy" id="2079460"/>
    <lineage>
        <taxon>Bacteria</taxon>
        <taxon>Pseudomonadati</taxon>
        <taxon>Bacteroidota</taxon>
        <taxon>Sphingobacteriia</taxon>
        <taxon>Sphingobacteriales</taxon>
        <taxon>Sphingobacteriaceae</taxon>
        <taxon>Solitalea</taxon>
    </lineage>
</organism>
<dbReference type="GO" id="GO:0042276">
    <property type="term" value="P:error-prone translesion synthesis"/>
    <property type="evidence" value="ECO:0007669"/>
    <property type="project" value="TreeGrafter"/>
</dbReference>
<keyword evidence="11 15" id="KW-0239">DNA-directed DNA polymerase</keyword>
<feature type="site" description="Substrate discrimination" evidence="15">
    <location>
        <position position="14"/>
    </location>
</feature>
<comment type="subunit">
    <text evidence="15">Monomer.</text>
</comment>